<feature type="non-terminal residue" evidence="2">
    <location>
        <position position="1"/>
    </location>
</feature>
<dbReference type="EMBL" id="CADCWL010000164">
    <property type="protein sequence ID" value="CAA9574180.1"/>
    <property type="molecule type" value="Genomic_DNA"/>
</dbReference>
<protein>
    <submittedName>
        <fullName evidence="2">Uncharacterized protein</fullName>
    </submittedName>
</protein>
<dbReference type="AlphaFoldDB" id="A0A6J4VDF1"/>
<organism evidence="2">
    <name type="scientific">uncultured Thermomicrobiales bacterium</name>
    <dbReference type="NCBI Taxonomy" id="1645740"/>
    <lineage>
        <taxon>Bacteria</taxon>
        <taxon>Pseudomonadati</taxon>
        <taxon>Thermomicrobiota</taxon>
        <taxon>Thermomicrobia</taxon>
        <taxon>Thermomicrobiales</taxon>
        <taxon>environmental samples</taxon>
    </lineage>
</organism>
<sequence>GCAGTTDRGTGRRLRPRRARLGLDPRPDLLDGRHVRQERLPAVHLAANVPAHPAVAGELQRGVRQPAAADLCPQQRHRRRRLDAAVGEHRRPGRVRLQPLPVPRSADAALPDPGDPDAARPDHRHAALFHLSADRPRRQPARSRDRLHGVQPALQHLAARGVLRRCPAGAGGRGDRRRRLAAAALPVDHGPAGGPGAGSFGDPLPAPGVERVQLRPDPDVHAEVADPADRNRGVDLGPGDVLRGDGGGRYPRHPARLRLRAVRPAVSGAGADGGRRQGV</sequence>
<accession>A0A6J4VDF1</accession>
<feature type="compositionally biased region" description="Basic and acidic residues" evidence="1">
    <location>
        <begin position="222"/>
        <end position="233"/>
    </location>
</feature>
<feature type="region of interest" description="Disordered" evidence="1">
    <location>
        <begin position="1"/>
        <end position="30"/>
    </location>
</feature>
<feature type="non-terminal residue" evidence="2">
    <location>
        <position position="279"/>
    </location>
</feature>
<feature type="region of interest" description="Disordered" evidence="1">
    <location>
        <begin position="222"/>
        <end position="256"/>
    </location>
</feature>
<feature type="compositionally biased region" description="Basic residues" evidence="1">
    <location>
        <begin position="11"/>
        <end position="20"/>
    </location>
</feature>
<evidence type="ECO:0000313" key="2">
    <source>
        <dbReference type="EMBL" id="CAA9574180.1"/>
    </source>
</evidence>
<reference evidence="2" key="1">
    <citation type="submission" date="2020-02" db="EMBL/GenBank/DDBJ databases">
        <authorList>
            <person name="Meier V. D."/>
        </authorList>
    </citation>
    <scope>NUCLEOTIDE SEQUENCE</scope>
    <source>
        <strain evidence="2">AVDCRST_MAG19</strain>
    </source>
</reference>
<name>A0A6J4VDF1_9BACT</name>
<gene>
    <name evidence="2" type="ORF">AVDCRST_MAG19-3142</name>
</gene>
<evidence type="ECO:0000256" key="1">
    <source>
        <dbReference type="SAM" id="MobiDB-lite"/>
    </source>
</evidence>
<feature type="region of interest" description="Disordered" evidence="1">
    <location>
        <begin position="83"/>
        <end position="121"/>
    </location>
</feature>
<feature type="compositionally biased region" description="Basic and acidic residues" evidence="1">
    <location>
        <begin position="21"/>
        <end position="30"/>
    </location>
</feature>
<proteinExistence type="predicted"/>